<name>A0A7C2P393_9PLAN</name>
<keyword evidence="1" id="KW-0472">Membrane</keyword>
<keyword evidence="1" id="KW-0812">Transmembrane</keyword>
<dbReference type="Gene3D" id="3.40.50.410">
    <property type="entry name" value="von Willebrand factor, type A domain"/>
    <property type="match status" value="1"/>
</dbReference>
<reference evidence="3" key="1">
    <citation type="journal article" date="2020" name="mSystems">
        <title>Genome- and Community-Level Interaction Insights into Carbon Utilization and Element Cycling Functions of Hydrothermarchaeota in Hydrothermal Sediment.</title>
        <authorList>
            <person name="Zhou Z."/>
            <person name="Liu Y."/>
            <person name="Xu W."/>
            <person name="Pan J."/>
            <person name="Luo Z.H."/>
            <person name="Li M."/>
        </authorList>
    </citation>
    <scope>NUCLEOTIDE SEQUENCE [LARGE SCALE GENOMIC DNA]</scope>
    <source>
        <strain evidence="3">SpSt-339</strain>
    </source>
</reference>
<dbReference type="AlphaFoldDB" id="A0A7C2P393"/>
<dbReference type="NCBIfam" id="TIGR02226">
    <property type="entry name" value="two_anch"/>
    <property type="match status" value="1"/>
</dbReference>
<evidence type="ECO:0000259" key="2">
    <source>
        <dbReference type="Pfam" id="PF07584"/>
    </source>
</evidence>
<dbReference type="InterPro" id="IPR011933">
    <property type="entry name" value="Double_TM_dom"/>
</dbReference>
<feature type="transmembrane region" description="Helical" evidence="1">
    <location>
        <begin position="6"/>
        <end position="26"/>
    </location>
</feature>
<evidence type="ECO:0000313" key="3">
    <source>
        <dbReference type="EMBL" id="HEN17152.1"/>
    </source>
</evidence>
<feature type="domain" description="Aerotolerance regulator N-terminal" evidence="2">
    <location>
        <begin position="1"/>
        <end position="78"/>
    </location>
</feature>
<dbReference type="PANTHER" id="PTHR37464:SF1">
    <property type="entry name" value="BLL2463 PROTEIN"/>
    <property type="match status" value="1"/>
</dbReference>
<feature type="transmembrane region" description="Helical" evidence="1">
    <location>
        <begin position="818"/>
        <end position="838"/>
    </location>
</feature>
<dbReference type="SUPFAM" id="SSF52317">
    <property type="entry name" value="Class I glutamine amidotransferase-like"/>
    <property type="match status" value="1"/>
</dbReference>
<dbReference type="Pfam" id="PF07584">
    <property type="entry name" value="BatA"/>
    <property type="match status" value="1"/>
</dbReference>
<keyword evidence="1" id="KW-1133">Transmembrane helix</keyword>
<dbReference type="InterPro" id="IPR024163">
    <property type="entry name" value="Aerotolerance_reg_N"/>
</dbReference>
<dbReference type="InterPro" id="IPR029062">
    <property type="entry name" value="Class_I_gatase-like"/>
</dbReference>
<gene>
    <name evidence="3" type="ORF">ENQ76_16970</name>
</gene>
<accession>A0A7C2P393</accession>
<comment type="caution">
    <text evidence="3">The sequence shown here is derived from an EMBL/GenBank/DDBJ whole genome shotgun (WGS) entry which is preliminary data.</text>
</comment>
<feature type="transmembrane region" description="Helical" evidence="1">
    <location>
        <begin position="86"/>
        <end position="111"/>
    </location>
</feature>
<dbReference type="PANTHER" id="PTHR37464">
    <property type="entry name" value="BLL2463 PROTEIN"/>
    <property type="match status" value="1"/>
</dbReference>
<protein>
    <recommendedName>
        <fullName evidence="2">Aerotolerance regulator N-terminal domain-containing protein</fullName>
    </recommendedName>
</protein>
<organism evidence="3">
    <name type="scientific">Schlesneria paludicola</name>
    <dbReference type="NCBI Taxonomy" id="360056"/>
    <lineage>
        <taxon>Bacteria</taxon>
        <taxon>Pseudomonadati</taxon>
        <taxon>Planctomycetota</taxon>
        <taxon>Planctomycetia</taxon>
        <taxon>Planctomycetales</taxon>
        <taxon>Planctomycetaceae</taxon>
        <taxon>Schlesneria</taxon>
    </lineage>
</organism>
<proteinExistence type="predicted"/>
<dbReference type="Gene3D" id="3.40.50.880">
    <property type="match status" value="1"/>
</dbReference>
<evidence type="ECO:0000256" key="1">
    <source>
        <dbReference type="SAM" id="Phobius"/>
    </source>
</evidence>
<feature type="transmembrane region" description="Helical" evidence="1">
    <location>
        <begin position="58"/>
        <end position="80"/>
    </location>
</feature>
<dbReference type="CDD" id="cd00198">
    <property type="entry name" value="vWFA"/>
    <property type="match status" value="1"/>
</dbReference>
<feature type="transmembrane region" description="Helical" evidence="1">
    <location>
        <begin position="118"/>
        <end position="139"/>
    </location>
</feature>
<dbReference type="EMBL" id="DSOK01000465">
    <property type="protein sequence ID" value="HEN17152.1"/>
    <property type="molecule type" value="Genomic_DNA"/>
</dbReference>
<dbReference type="InterPro" id="IPR036465">
    <property type="entry name" value="vWFA_dom_sf"/>
</dbReference>
<dbReference type="SUPFAM" id="SSF53300">
    <property type="entry name" value="vWA-like"/>
    <property type="match status" value="1"/>
</dbReference>
<sequence>MLEFTTPSFAIAGLLAAAGPVIIHLLNRRRHRVVAWGAMDFLREAVKRQRKTLELRDLILLTLRMLMVIALGLGLARPAIRGSGHLGPVALAALGGLILFAVAGAAASVIWRERRLRLVAGAVCGAALLGLLMFGGWLLPKTEPSWGQATLSGGAVHAILMLDNSRSLGVATAAGTGLDRAKSQAQRFIDQLPPDSRMTLIPLAGAEEPFPRDPFVSKDAARKALDQIRLVDAEAIIESGLEQAEQACRQLPEYPAKRVVIWSDLQANAWSDVDWSTWSARLPDVQIASVAAPEATNLAVERVTLEDGFAGTEAPGRFLVRVSASPTATAPMTTDVTLSVDEATVANQLIELAPGQARDVEFQHHFDVAGEPGRPNWVVATATLTPADPATDQLAADNQLSVAVPVVDAVPVVFIDQFGADGEDVEHSRIGETHALRHLLAPHSSAADSQRRTIRVQHLSVEDVGRDVLETARLVVVGGIESPGELTALLREYVLQGGPLVLLAGGEFDPRRWNAEAWLDGRGILPAPLRPEPVGELPESTAELRPFFADFQTMQNDLFLVEGEDLQSLRGLFETLPFFRAVQVDVAGWSAPDAALSGTGDATPRWWLWRPANRGGAPDEDVAQDAAPPRVLAAFTRGATPWVVERRIGLGRVVFFSSGVSSDWNLLRTSGAMYVFHRLMSRLMSETLPSRNYQPADRVAFPVVAGEVQRHQLIRPTEVAEPLPVEALENGISGVLIRRPLTAGVYRVLSSATEAVTPTATENASTVTFCIQAPVTESDLTVLSPEQLGVKIGDSTARVLAADEFPRVEGGARRGQTLWKWLIAGLVGLLLVEMLVLAKPRQNRGAA</sequence>